<dbReference type="Gene3D" id="1.20.1560.10">
    <property type="entry name" value="ABC transporter type 1, transmembrane domain"/>
    <property type="match status" value="1"/>
</dbReference>
<dbReference type="PROSITE" id="PS50929">
    <property type="entry name" value="ABC_TM1F"/>
    <property type="match status" value="1"/>
</dbReference>
<feature type="transmembrane region" description="Helical" evidence="8">
    <location>
        <begin position="281"/>
        <end position="307"/>
    </location>
</feature>
<evidence type="ECO:0000256" key="4">
    <source>
        <dbReference type="ARBA" id="ARBA00022840"/>
    </source>
</evidence>
<organism evidence="11 12">
    <name type="scientific">Tritrichomonas musculus</name>
    <dbReference type="NCBI Taxonomy" id="1915356"/>
    <lineage>
        <taxon>Eukaryota</taxon>
        <taxon>Metamonada</taxon>
        <taxon>Parabasalia</taxon>
        <taxon>Tritrichomonadida</taxon>
        <taxon>Tritrichomonadidae</taxon>
        <taxon>Tritrichomonas</taxon>
    </lineage>
</organism>
<dbReference type="InterPro" id="IPR027417">
    <property type="entry name" value="P-loop_NTPase"/>
</dbReference>
<gene>
    <name evidence="11" type="ORF">M9Y10_026825</name>
</gene>
<dbReference type="Pfam" id="PF00005">
    <property type="entry name" value="ABC_tran"/>
    <property type="match status" value="1"/>
</dbReference>
<dbReference type="EMBL" id="JAPFFF010000040">
    <property type="protein sequence ID" value="KAK8841873.1"/>
    <property type="molecule type" value="Genomic_DNA"/>
</dbReference>
<dbReference type="CDD" id="cd03249">
    <property type="entry name" value="ABC_MTABC3_MDL1_MDL2"/>
    <property type="match status" value="1"/>
</dbReference>
<accession>A0ABR2H6M4</accession>
<keyword evidence="5 8" id="KW-1133">Transmembrane helix</keyword>
<evidence type="ECO:0000256" key="7">
    <source>
        <dbReference type="SAM" id="MobiDB-lite"/>
    </source>
</evidence>
<dbReference type="InterPro" id="IPR003593">
    <property type="entry name" value="AAA+_ATPase"/>
</dbReference>
<dbReference type="SMART" id="SM00382">
    <property type="entry name" value="AAA"/>
    <property type="match status" value="1"/>
</dbReference>
<feature type="transmembrane region" description="Helical" evidence="8">
    <location>
        <begin position="46"/>
        <end position="74"/>
    </location>
</feature>
<dbReference type="PANTHER" id="PTHR43394">
    <property type="entry name" value="ATP-DEPENDENT PERMEASE MDL1, MITOCHONDRIAL"/>
    <property type="match status" value="1"/>
</dbReference>
<dbReference type="InterPro" id="IPR039421">
    <property type="entry name" value="Type_1_exporter"/>
</dbReference>
<evidence type="ECO:0000313" key="11">
    <source>
        <dbReference type="EMBL" id="KAK8841873.1"/>
    </source>
</evidence>
<name>A0ABR2H6M4_9EUKA</name>
<evidence type="ECO:0000256" key="8">
    <source>
        <dbReference type="SAM" id="Phobius"/>
    </source>
</evidence>
<evidence type="ECO:0000256" key="6">
    <source>
        <dbReference type="ARBA" id="ARBA00023136"/>
    </source>
</evidence>
<dbReference type="SUPFAM" id="SSF90123">
    <property type="entry name" value="ABC transporter transmembrane region"/>
    <property type="match status" value="1"/>
</dbReference>
<proteinExistence type="predicted"/>
<feature type="region of interest" description="Disordered" evidence="7">
    <location>
        <begin position="621"/>
        <end position="672"/>
    </location>
</feature>
<feature type="domain" description="ABC transporter" evidence="9">
    <location>
        <begin position="380"/>
        <end position="615"/>
    </location>
</feature>
<sequence>MSGNQVRRSSSEYSQSSGSISISTAKPKIAVDESEKKHARATIYKYVFSNWMACVGIIPSFALGAIPIFTFLIFGDIITPFTRYAIESMTKVDPFDPMPSLLKQIYYMIAVAVASGLCKVLDSFFWIRVGSNVATKLKNDLFTSMMKNDVTFFDTNPIGSLLTVLSEDAQDVENAFGHTKGTQFQNIGQFLMAIIMSFIKDWRLALICLCTIPVMAIVTAILIPGIIKYAQIKFQHVSKSMTMAEETLSSIRTVKGCNREDLDKKMFMKETIASAKAEHRIGAFLVGLIVSIQVVIWGTTIGILYYGATLVKKGKMDSGDLFSVYGYTMFGCMGIVMLLSSMQGEQKAITSGARILKLTSKEPSIPFEGGKKIENFKGHIEFKNVSFKYPTRDVYVLRNVSFEVKPGEMAALVGHSGSGKSTCVQLLERYYDAEGGVVLLDGEDIREIDPRWLHINIGLVQQEPSLFKMTIKENIKYGASNATDEEVYAAADIANARKFIEKLDHGFEQQVGDRGVDLSGGQRQRIAIARAVIKNPVILITDEATSALDSQSEKKVQYALDKVMQGRTAVVVAHRLSTIRNAHTIYVFDAGEIKEIGNHDSLVKLGGFYYNLVKRQMTQQENIKAKSQINKNDDTSEDDDDDEDSEKSSNRVATVETDDDDDDEENTQEDSS</sequence>
<dbReference type="InterPro" id="IPR003439">
    <property type="entry name" value="ABC_transporter-like_ATP-bd"/>
</dbReference>
<keyword evidence="2 8" id="KW-0812">Transmembrane</keyword>
<dbReference type="SUPFAM" id="SSF52540">
    <property type="entry name" value="P-loop containing nucleoside triphosphate hydrolases"/>
    <property type="match status" value="1"/>
</dbReference>
<comment type="caution">
    <text evidence="11">The sequence shown here is derived from an EMBL/GenBank/DDBJ whole genome shotgun (WGS) entry which is preliminary data.</text>
</comment>
<reference evidence="11 12" key="1">
    <citation type="submission" date="2024-04" db="EMBL/GenBank/DDBJ databases">
        <title>Tritrichomonas musculus Genome.</title>
        <authorList>
            <person name="Alves-Ferreira E."/>
            <person name="Grigg M."/>
            <person name="Lorenzi H."/>
            <person name="Galac M."/>
        </authorList>
    </citation>
    <scope>NUCLEOTIDE SEQUENCE [LARGE SCALE GENOMIC DNA]</scope>
    <source>
        <strain evidence="11 12">EAF2021</strain>
    </source>
</reference>
<evidence type="ECO:0000256" key="2">
    <source>
        <dbReference type="ARBA" id="ARBA00022692"/>
    </source>
</evidence>
<keyword evidence="4" id="KW-0067">ATP-binding</keyword>
<feature type="domain" description="ABC transmembrane type-1" evidence="10">
    <location>
        <begin position="60"/>
        <end position="342"/>
    </location>
</feature>
<comment type="subcellular location">
    <subcellularLocation>
        <location evidence="1">Membrane</location>
        <topology evidence="1">Multi-pass membrane protein</topology>
    </subcellularLocation>
</comment>
<dbReference type="InterPro" id="IPR017871">
    <property type="entry name" value="ABC_transporter-like_CS"/>
</dbReference>
<feature type="compositionally biased region" description="Polar residues" evidence="7">
    <location>
        <begin position="621"/>
        <end position="630"/>
    </location>
</feature>
<keyword evidence="6 8" id="KW-0472">Membrane</keyword>
<evidence type="ECO:0000256" key="1">
    <source>
        <dbReference type="ARBA" id="ARBA00004141"/>
    </source>
</evidence>
<dbReference type="Gene3D" id="3.40.50.300">
    <property type="entry name" value="P-loop containing nucleotide triphosphate hydrolases"/>
    <property type="match status" value="1"/>
</dbReference>
<evidence type="ECO:0000256" key="3">
    <source>
        <dbReference type="ARBA" id="ARBA00022741"/>
    </source>
</evidence>
<evidence type="ECO:0000259" key="9">
    <source>
        <dbReference type="PROSITE" id="PS50893"/>
    </source>
</evidence>
<evidence type="ECO:0008006" key="13">
    <source>
        <dbReference type="Google" id="ProtNLM"/>
    </source>
</evidence>
<feature type="transmembrane region" description="Helical" evidence="8">
    <location>
        <begin position="319"/>
        <end position="339"/>
    </location>
</feature>
<dbReference type="CDD" id="cd18577">
    <property type="entry name" value="ABC_6TM_Pgp_ABCB1_D1_like"/>
    <property type="match status" value="1"/>
</dbReference>
<dbReference type="Pfam" id="PF00664">
    <property type="entry name" value="ABC_membrane"/>
    <property type="match status" value="1"/>
</dbReference>
<dbReference type="PROSITE" id="PS00211">
    <property type="entry name" value="ABC_TRANSPORTER_1"/>
    <property type="match status" value="1"/>
</dbReference>
<dbReference type="InterPro" id="IPR036640">
    <property type="entry name" value="ABC1_TM_sf"/>
</dbReference>
<evidence type="ECO:0000313" key="12">
    <source>
        <dbReference type="Proteomes" id="UP001470230"/>
    </source>
</evidence>
<dbReference type="InterPro" id="IPR011527">
    <property type="entry name" value="ABC1_TM_dom"/>
</dbReference>
<feature type="compositionally biased region" description="Acidic residues" evidence="7">
    <location>
        <begin position="635"/>
        <end position="645"/>
    </location>
</feature>
<evidence type="ECO:0000259" key="10">
    <source>
        <dbReference type="PROSITE" id="PS50929"/>
    </source>
</evidence>
<dbReference type="PROSITE" id="PS50893">
    <property type="entry name" value="ABC_TRANSPORTER_2"/>
    <property type="match status" value="1"/>
</dbReference>
<feature type="transmembrane region" description="Helical" evidence="8">
    <location>
        <begin position="105"/>
        <end position="127"/>
    </location>
</feature>
<keyword evidence="3" id="KW-0547">Nucleotide-binding</keyword>
<dbReference type="Proteomes" id="UP001470230">
    <property type="component" value="Unassembled WGS sequence"/>
</dbReference>
<keyword evidence="12" id="KW-1185">Reference proteome</keyword>
<feature type="compositionally biased region" description="Acidic residues" evidence="7">
    <location>
        <begin position="656"/>
        <end position="672"/>
    </location>
</feature>
<dbReference type="PANTHER" id="PTHR43394:SF1">
    <property type="entry name" value="ATP-BINDING CASSETTE SUB-FAMILY B MEMBER 10, MITOCHONDRIAL"/>
    <property type="match status" value="1"/>
</dbReference>
<evidence type="ECO:0000256" key="5">
    <source>
        <dbReference type="ARBA" id="ARBA00022989"/>
    </source>
</evidence>
<protein>
    <recommendedName>
        <fullName evidence="13">ABC transporter family protein</fullName>
    </recommendedName>
</protein>
<feature type="transmembrane region" description="Helical" evidence="8">
    <location>
        <begin position="204"/>
        <end position="227"/>
    </location>
</feature>